<evidence type="ECO:0000313" key="1">
    <source>
        <dbReference type="EMBL" id="KAJ9486614.1"/>
    </source>
</evidence>
<gene>
    <name evidence="1" type="ORF">VN97_g6714</name>
</gene>
<accession>A0AAI9X7S1</accession>
<reference evidence="1" key="2">
    <citation type="journal article" date="2016" name="Fungal Biol.">
        <title>Ochratoxin A production by Penicillium thymicola.</title>
        <authorList>
            <person name="Nguyen H.D.T."/>
            <person name="McMullin D.R."/>
            <person name="Ponomareva E."/>
            <person name="Riley R."/>
            <person name="Pomraning K.R."/>
            <person name="Baker S.E."/>
            <person name="Seifert K.A."/>
        </authorList>
    </citation>
    <scope>NUCLEOTIDE SEQUENCE</scope>
    <source>
        <strain evidence="1">DAOM 180753</strain>
    </source>
</reference>
<proteinExistence type="predicted"/>
<dbReference type="Proteomes" id="UP001227192">
    <property type="component" value="Unassembled WGS sequence"/>
</dbReference>
<protein>
    <submittedName>
        <fullName evidence="1">Uncharacterized protein</fullName>
    </submittedName>
</protein>
<comment type="caution">
    <text evidence="1">The sequence shown here is derived from an EMBL/GenBank/DDBJ whole genome shotgun (WGS) entry which is preliminary data.</text>
</comment>
<name>A0AAI9X7S1_PENTH</name>
<dbReference type="EMBL" id="LACB01000200">
    <property type="protein sequence ID" value="KAJ9486614.1"/>
    <property type="molecule type" value="Genomic_DNA"/>
</dbReference>
<evidence type="ECO:0000313" key="2">
    <source>
        <dbReference type="Proteomes" id="UP001227192"/>
    </source>
</evidence>
<reference evidence="1" key="1">
    <citation type="submission" date="2015-06" db="EMBL/GenBank/DDBJ databases">
        <authorList>
            <person name="Nguyen H."/>
        </authorList>
    </citation>
    <scope>NUCLEOTIDE SEQUENCE</scope>
    <source>
        <strain evidence="1">DAOM 180753</strain>
    </source>
</reference>
<keyword evidence="2" id="KW-1185">Reference proteome</keyword>
<dbReference type="AlphaFoldDB" id="A0AAI9X7S1"/>
<sequence length="22" mass="2460">VRLSGREALFSTPYGRMYSIGV</sequence>
<feature type="non-terminal residue" evidence="1">
    <location>
        <position position="1"/>
    </location>
</feature>
<organism evidence="1 2">
    <name type="scientific">Penicillium thymicola</name>
    <dbReference type="NCBI Taxonomy" id="293382"/>
    <lineage>
        <taxon>Eukaryota</taxon>
        <taxon>Fungi</taxon>
        <taxon>Dikarya</taxon>
        <taxon>Ascomycota</taxon>
        <taxon>Pezizomycotina</taxon>
        <taxon>Eurotiomycetes</taxon>
        <taxon>Eurotiomycetidae</taxon>
        <taxon>Eurotiales</taxon>
        <taxon>Aspergillaceae</taxon>
        <taxon>Penicillium</taxon>
    </lineage>
</organism>